<dbReference type="AlphaFoldDB" id="A0A1H8IBB0"/>
<organism evidence="3 4">
    <name type="scientific">Sphingomonas gellani</name>
    <dbReference type="NCBI Taxonomy" id="1166340"/>
    <lineage>
        <taxon>Bacteria</taxon>
        <taxon>Pseudomonadati</taxon>
        <taxon>Pseudomonadota</taxon>
        <taxon>Alphaproteobacteria</taxon>
        <taxon>Sphingomonadales</taxon>
        <taxon>Sphingomonadaceae</taxon>
        <taxon>Sphingomonas</taxon>
    </lineage>
</organism>
<dbReference type="STRING" id="1166340.SAMN05192583_3268"/>
<evidence type="ECO:0000313" key="4">
    <source>
        <dbReference type="Proteomes" id="UP000199206"/>
    </source>
</evidence>
<gene>
    <name evidence="3" type="ORF">SAMN05192583_3268</name>
</gene>
<evidence type="ECO:0000256" key="1">
    <source>
        <dbReference type="SAM" id="Phobius"/>
    </source>
</evidence>
<sequence>MAQVTGLDTATGISVDEATCRRTLPRATIARPSTLRAEDAVPLDVTVEDLSIAGFRFSSADPIAVGTPVRVGLAGAGRADAEVAWRKGTHHGCLFTSPLTPAAIEAAFTNAVSGATATIAPRVATTSTPSTAGTWRIAGSARFLLVAVAGASIWGLVAVALRLS</sequence>
<keyword evidence="4" id="KW-1185">Reference proteome</keyword>
<dbReference type="GO" id="GO:0035438">
    <property type="term" value="F:cyclic-di-GMP binding"/>
    <property type="evidence" value="ECO:0007669"/>
    <property type="project" value="InterPro"/>
</dbReference>
<keyword evidence="1" id="KW-1133">Transmembrane helix</keyword>
<feature type="transmembrane region" description="Helical" evidence="1">
    <location>
        <begin position="143"/>
        <end position="163"/>
    </location>
</feature>
<evidence type="ECO:0000259" key="2">
    <source>
        <dbReference type="Pfam" id="PF07238"/>
    </source>
</evidence>
<protein>
    <submittedName>
        <fullName evidence="3">PilZ domain-containing protein</fullName>
    </submittedName>
</protein>
<dbReference type="RefSeq" id="WP_093666769.1">
    <property type="nucleotide sequence ID" value="NZ_FOCF01000009.1"/>
</dbReference>
<evidence type="ECO:0000313" key="3">
    <source>
        <dbReference type="EMBL" id="SEN65462.1"/>
    </source>
</evidence>
<keyword evidence="1" id="KW-0472">Membrane</keyword>
<keyword evidence="1" id="KW-0812">Transmembrane</keyword>
<dbReference type="SUPFAM" id="SSF141371">
    <property type="entry name" value="PilZ domain-like"/>
    <property type="match status" value="1"/>
</dbReference>
<dbReference type="Proteomes" id="UP000199206">
    <property type="component" value="Unassembled WGS sequence"/>
</dbReference>
<dbReference type="InterPro" id="IPR009875">
    <property type="entry name" value="PilZ_domain"/>
</dbReference>
<feature type="domain" description="PilZ" evidence="2">
    <location>
        <begin position="21"/>
        <end position="103"/>
    </location>
</feature>
<proteinExistence type="predicted"/>
<reference evidence="4" key="1">
    <citation type="submission" date="2016-10" db="EMBL/GenBank/DDBJ databases">
        <authorList>
            <person name="Varghese N."/>
            <person name="Submissions S."/>
        </authorList>
    </citation>
    <scope>NUCLEOTIDE SEQUENCE [LARGE SCALE GENOMIC DNA]</scope>
    <source>
        <strain evidence="4">S6-262</strain>
    </source>
</reference>
<name>A0A1H8IBB0_9SPHN</name>
<dbReference type="EMBL" id="FOCF01000009">
    <property type="protein sequence ID" value="SEN65462.1"/>
    <property type="molecule type" value="Genomic_DNA"/>
</dbReference>
<dbReference type="Pfam" id="PF07238">
    <property type="entry name" value="PilZ"/>
    <property type="match status" value="1"/>
</dbReference>
<accession>A0A1H8IBB0</accession>